<keyword evidence="1" id="KW-0808">Transferase</keyword>
<evidence type="ECO:0000313" key="8">
    <source>
        <dbReference type="Proteomes" id="UP001172457"/>
    </source>
</evidence>
<dbReference type="SUPFAM" id="SSF52402">
    <property type="entry name" value="Adenine nucleotide alpha hydrolases-like"/>
    <property type="match status" value="1"/>
</dbReference>
<gene>
    <name evidence="7" type="ORF">OSB04_002952</name>
</gene>
<sequence>MTDTELAGEYRDRNLAGGGGRTVVVGVKLDSQSRELLTWSLVKQAQPGDRVVALHILTNNEILDRDGKSSLLSLVNSFDSVLAVYEGFCNLKQVDLKLKICRGTSIRKVIVQEAKSYGANEIIVGTSRTNHTIRSSSSIAKYCAKKLSKNCSIIAVNGGKVVFHRQSPSSPSSTKDHHKNQIFSLIQRSLSLNPKLLNNGNEVKCNQNDCRKLESALVKAESECTPNAFKDNCAICSLDSDLPVLEVSCGNGGEEEEDNSMALVPVQKLEASSSSTSLLLRELPELRPGWPLLRRAISSNQLPSNGSRVHQISVVQWAMKLPSRNCFQITNSDSRNDCGAFDDQKDGSLEVNVENGAMVRVGGDEFQDGLSSSPDHDSIRLPKELEGLHEKYSATCRLFQYRELLAATANFQPENMIGKGGSSQVFKGCLPDGKEIAVKILKSSEDVLKEFVLEIEIITALHHQNIISLFGFCFEDNKLLLVYDFLSRGSLEDNLHGNKKDPSFGWSERYKVAVGVAEALVYLHSNCDQTVIHRDVKSSNILLSDDFEPQLSDFGLAKWASTTSSHITCTDVAGTFGYLAPEYFMYGKVTDKIDVYAFGVVLLELLSGRKPISSEYPKGEESLVMWAKPILSSGKFAQLLDRSLGNNYDAEQMERMALASTLCIRRAPRARPHMSLVLKLLGGDVEVMTWARLEVNSTGGRCDASLQVLEDEGFSQSNLRSHLSLALLDVEDSSLSMSSFEESVSLEDYLRGRWSRSSSFD</sequence>
<dbReference type="InterPro" id="IPR011009">
    <property type="entry name" value="Kinase-like_dom_sf"/>
</dbReference>
<feature type="binding site" evidence="5">
    <location>
        <position position="439"/>
    </location>
    <ligand>
        <name>ATP</name>
        <dbReference type="ChEBI" id="CHEBI:30616"/>
    </ligand>
</feature>
<keyword evidence="3" id="KW-0418">Kinase</keyword>
<protein>
    <recommendedName>
        <fullName evidence="6">Protein kinase domain-containing protein</fullName>
    </recommendedName>
</protein>
<keyword evidence="2 5" id="KW-0547">Nucleotide-binding</keyword>
<dbReference type="InterPro" id="IPR014729">
    <property type="entry name" value="Rossmann-like_a/b/a_fold"/>
</dbReference>
<dbReference type="PROSITE" id="PS50011">
    <property type="entry name" value="PROTEIN_KINASE_DOM"/>
    <property type="match status" value="1"/>
</dbReference>
<name>A0AA38U6G0_9ASTR</name>
<dbReference type="Proteomes" id="UP001172457">
    <property type="component" value="Chromosome 1"/>
</dbReference>
<dbReference type="SUPFAM" id="SSF56112">
    <property type="entry name" value="Protein kinase-like (PK-like)"/>
    <property type="match status" value="1"/>
</dbReference>
<dbReference type="PROSITE" id="PS00108">
    <property type="entry name" value="PROTEIN_KINASE_ST"/>
    <property type="match status" value="1"/>
</dbReference>
<dbReference type="FunFam" id="1.10.510.10:FF:000284">
    <property type="entry name" value="Putative receptor-like serine/threonine-protein kinase"/>
    <property type="match status" value="1"/>
</dbReference>
<dbReference type="InterPro" id="IPR008271">
    <property type="entry name" value="Ser/Thr_kinase_AS"/>
</dbReference>
<accession>A0AA38U6G0</accession>
<dbReference type="InterPro" id="IPR000719">
    <property type="entry name" value="Prot_kinase_dom"/>
</dbReference>
<keyword evidence="8" id="KW-1185">Reference proteome</keyword>
<evidence type="ECO:0000256" key="4">
    <source>
        <dbReference type="ARBA" id="ARBA00022840"/>
    </source>
</evidence>
<dbReference type="FunFam" id="3.40.50.620:FF:000177">
    <property type="entry name" value="probable receptor-like serine/threonine-protein kinase At5g57670"/>
    <property type="match status" value="1"/>
</dbReference>
<dbReference type="Pfam" id="PF00069">
    <property type="entry name" value="Pkinase"/>
    <property type="match status" value="1"/>
</dbReference>
<keyword evidence="4 5" id="KW-0067">ATP-binding</keyword>
<reference evidence="7" key="1">
    <citation type="submission" date="2023-03" db="EMBL/GenBank/DDBJ databases">
        <title>Chromosome-scale reference genome and RAD-based genetic map of yellow starthistle (Centaurea solstitialis) reveal putative structural variation and QTLs associated with invader traits.</title>
        <authorList>
            <person name="Reatini B."/>
            <person name="Cang F.A."/>
            <person name="Jiang Q."/>
            <person name="Mckibben M.T.W."/>
            <person name="Barker M.S."/>
            <person name="Rieseberg L.H."/>
            <person name="Dlugosch K.M."/>
        </authorList>
    </citation>
    <scope>NUCLEOTIDE SEQUENCE</scope>
    <source>
        <strain evidence="7">CAN-66</strain>
        <tissue evidence="7">Leaf</tissue>
    </source>
</reference>
<comment type="caution">
    <text evidence="7">The sequence shown here is derived from an EMBL/GenBank/DDBJ whole genome shotgun (WGS) entry which is preliminary data.</text>
</comment>
<dbReference type="PROSITE" id="PS00107">
    <property type="entry name" value="PROTEIN_KINASE_ATP"/>
    <property type="match status" value="1"/>
</dbReference>
<evidence type="ECO:0000256" key="5">
    <source>
        <dbReference type="PROSITE-ProRule" id="PRU10141"/>
    </source>
</evidence>
<dbReference type="AlphaFoldDB" id="A0AA38U6G0"/>
<evidence type="ECO:0000256" key="2">
    <source>
        <dbReference type="ARBA" id="ARBA00022741"/>
    </source>
</evidence>
<dbReference type="CDD" id="cd14066">
    <property type="entry name" value="STKc_IRAK"/>
    <property type="match status" value="1"/>
</dbReference>
<evidence type="ECO:0000256" key="3">
    <source>
        <dbReference type="ARBA" id="ARBA00022777"/>
    </source>
</evidence>
<dbReference type="Gene3D" id="3.30.200.20">
    <property type="entry name" value="Phosphorylase Kinase, domain 1"/>
    <property type="match status" value="1"/>
</dbReference>
<dbReference type="FunFam" id="3.30.200.20:FF:000268">
    <property type="entry name" value="probable receptor-like serine/threonine-protein kinase At5g57670"/>
    <property type="match status" value="1"/>
</dbReference>
<dbReference type="Gene3D" id="3.40.50.620">
    <property type="entry name" value="HUPs"/>
    <property type="match status" value="1"/>
</dbReference>
<dbReference type="GO" id="GO:0004672">
    <property type="term" value="F:protein kinase activity"/>
    <property type="evidence" value="ECO:0007669"/>
    <property type="project" value="InterPro"/>
</dbReference>
<evidence type="ECO:0000256" key="1">
    <source>
        <dbReference type="ARBA" id="ARBA00022679"/>
    </source>
</evidence>
<dbReference type="InterPro" id="IPR017441">
    <property type="entry name" value="Protein_kinase_ATP_BS"/>
</dbReference>
<proteinExistence type="predicted"/>
<evidence type="ECO:0000313" key="7">
    <source>
        <dbReference type="EMBL" id="KAJ9566986.1"/>
    </source>
</evidence>
<dbReference type="EMBL" id="JARYMX010000001">
    <property type="protein sequence ID" value="KAJ9566986.1"/>
    <property type="molecule type" value="Genomic_DNA"/>
</dbReference>
<dbReference type="InterPro" id="IPR006016">
    <property type="entry name" value="UspA"/>
</dbReference>
<dbReference type="CDD" id="cd00293">
    <property type="entry name" value="USP-like"/>
    <property type="match status" value="1"/>
</dbReference>
<dbReference type="GO" id="GO:0005524">
    <property type="term" value="F:ATP binding"/>
    <property type="evidence" value="ECO:0007669"/>
    <property type="project" value="UniProtKB-UniRule"/>
</dbReference>
<dbReference type="InterPro" id="IPR046958">
    <property type="entry name" value="RBK1/2/STUNTED"/>
</dbReference>
<evidence type="ECO:0000259" key="6">
    <source>
        <dbReference type="PROSITE" id="PS50011"/>
    </source>
</evidence>
<dbReference type="Gene3D" id="1.10.510.10">
    <property type="entry name" value="Transferase(Phosphotransferase) domain 1"/>
    <property type="match status" value="1"/>
</dbReference>
<organism evidence="7 8">
    <name type="scientific">Centaurea solstitialis</name>
    <name type="common">yellow star-thistle</name>
    <dbReference type="NCBI Taxonomy" id="347529"/>
    <lineage>
        <taxon>Eukaryota</taxon>
        <taxon>Viridiplantae</taxon>
        <taxon>Streptophyta</taxon>
        <taxon>Embryophyta</taxon>
        <taxon>Tracheophyta</taxon>
        <taxon>Spermatophyta</taxon>
        <taxon>Magnoliopsida</taxon>
        <taxon>eudicotyledons</taxon>
        <taxon>Gunneridae</taxon>
        <taxon>Pentapetalae</taxon>
        <taxon>asterids</taxon>
        <taxon>campanulids</taxon>
        <taxon>Asterales</taxon>
        <taxon>Asteraceae</taxon>
        <taxon>Carduoideae</taxon>
        <taxon>Cardueae</taxon>
        <taxon>Centaureinae</taxon>
        <taxon>Centaurea</taxon>
    </lineage>
</organism>
<feature type="domain" description="Protein kinase" evidence="6">
    <location>
        <begin position="411"/>
        <end position="676"/>
    </location>
</feature>
<dbReference type="PANTHER" id="PTHR47987">
    <property type="entry name" value="OS08G0249100 PROTEIN"/>
    <property type="match status" value="1"/>
</dbReference>
<dbReference type="SMART" id="SM00220">
    <property type="entry name" value="S_TKc"/>
    <property type="match status" value="1"/>
</dbReference>
<dbReference type="Pfam" id="PF00582">
    <property type="entry name" value="Usp"/>
    <property type="match status" value="1"/>
</dbReference>
<dbReference type="PANTHER" id="PTHR47987:SF2">
    <property type="entry name" value="PROTEIN KINASE DOMAIN-CONTAINING PROTEIN"/>
    <property type="match status" value="1"/>
</dbReference>